<keyword evidence="1" id="KW-0472">Membrane</keyword>
<dbReference type="RefSeq" id="WP_229232755.1">
    <property type="nucleotide sequence ID" value="NZ_AP024525.1"/>
</dbReference>
<keyword evidence="1" id="KW-0812">Transmembrane</keyword>
<evidence type="ECO:0000256" key="1">
    <source>
        <dbReference type="SAM" id="Phobius"/>
    </source>
</evidence>
<evidence type="ECO:0008006" key="4">
    <source>
        <dbReference type="Google" id="ProtNLM"/>
    </source>
</evidence>
<proteinExistence type="predicted"/>
<protein>
    <recommendedName>
        <fullName evidence="4">Secreted protein</fullName>
    </recommendedName>
</protein>
<accession>A0ABM7PV27</accession>
<evidence type="ECO:0000313" key="3">
    <source>
        <dbReference type="Proteomes" id="UP001319861"/>
    </source>
</evidence>
<feature type="transmembrane region" description="Helical" evidence="1">
    <location>
        <begin position="52"/>
        <end position="73"/>
    </location>
</feature>
<keyword evidence="3" id="KW-1185">Reference proteome</keyword>
<name>A0ABM7PV27_SINCY</name>
<gene>
    <name evidence="2" type="ORF">SCMU_19470</name>
</gene>
<keyword evidence="1" id="KW-1133">Transmembrane helix</keyword>
<evidence type="ECO:0000313" key="2">
    <source>
        <dbReference type="EMBL" id="BCT76105.1"/>
    </source>
</evidence>
<reference evidence="2 3" key="1">
    <citation type="journal article" date="2021" name="J. Biosci. Bioeng.">
        <title>Identification and characterization of a chc gene cluster responsible for the aromatization pathway of cyclohexanecarboxylate degradation in Sinomonas cyclohexanicum ATCC 51369.</title>
        <authorList>
            <person name="Yamamoto T."/>
            <person name="Hasegawa Y."/>
            <person name="Lau P.C.K."/>
            <person name="Iwaki H."/>
        </authorList>
    </citation>
    <scope>NUCLEOTIDE SEQUENCE [LARGE SCALE GENOMIC DNA]</scope>
    <source>
        <strain evidence="2 3">ATCC 51369</strain>
    </source>
</reference>
<feature type="transmembrane region" description="Helical" evidence="1">
    <location>
        <begin position="6"/>
        <end position="31"/>
    </location>
</feature>
<dbReference type="Proteomes" id="UP001319861">
    <property type="component" value="Chromosome"/>
</dbReference>
<sequence>MIDWGAFVIVAVATILAAGTTVLLFSLGIRLGSESRDPARARAHAALRTASVASYALAGIAVLYGVYLVIPYFHR</sequence>
<organism evidence="2 3">
    <name type="scientific">Sinomonas cyclohexanicum</name>
    <name type="common">Corynebacterium cyclohexanicum</name>
    <dbReference type="NCBI Taxonomy" id="322009"/>
    <lineage>
        <taxon>Bacteria</taxon>
        <taxon>Bacillati</taxon>
        <taxon>Actinomycetota</taxon>
        <taxon>Actinomycetes</taxon>
        <taxon>Micrococcales</taxon>
        <taxon>Micrococcaceae</taxon>
        <taxon>Sinomonas</taxon>
    </lineage>
</organism>
<dbReference type="EMBL" id="AP024525">
    <property type="protein sequence ID" value="BCT76105.1"/>
    <property type="molecule type" value="Genomic_DNA"/>
</dbReference>